<accession>A0A8H7BPI5</accession>
<dbReference type="GO" id="GO:0005096">
    <property type="term" value="F:GTPase activator activity"/>
    <property type="evidence" value="ECO:0007669"/>
    <property type="project" value="UniProtKB-KW"/>
</dbReference>
<comment type="caution">
    <text evidence="9">The sequence shown here is derived from an EMBL/GenBank/DDBJ whole genome shotgun (WGS) entry which is preliminary data.</text>
</comment>
<evidence type="ECO:0000256" key="1">
    <source>
        <dbReference type="ARBA" id="ARBA00022468"/>
    </source>
</evidence>
<feature type="compositionally biased region" description="Basic residues" evidence="6">
    <location>
        <begin position="556"/>
        <end position="571"/>
    </location>
</feature>
<dbReference type="PROSITE" id="PS50238">
    <property type="entry name" value="RHOGAP"/>
    <property type="match status" value="1"/>
</dbReference>
<keyword evidence="5" id="KW-0175">Coiled coil</keyword>
<dbReference type="CDD" id="cd00159">
    <property type="entry name" value="RhoGAP"/>
    <property type="match status" value="1"/>
</dbReference>
<keyword evidence="1" id="KW-0343">GTPase activation</keyword>
<evidence type="ECO:0008006" key="11">
    <source>
        <dbReference type="Google" id="ProtNLM"/>
    </source>
</evidence>
<sequence length="923" mass="103517">MDAYYDGDTIVGEEYEDPRCGGCHELIEDGSVLQFGDGIWHFECFRCAKCRKLIEHYNSHLLLGDGRPVCEACSCQCRACKNPIQDEAIMTGEDTYHADCFRCIQCGVKITNLIFTQTSKGIYCIPCFEARKQLRQKRKEERMQQQTLSSGDVFGESVGQSPTISVKSISDSLNQKPGIFGLTRSSSLEANRRGNSTRQTRLPREPSNASILDSYAEHGATPRSNGSVLSPKELAELNQMLNSALEPGLCDDLSTSQYIDSIPSPPQTYEATSPKSNPLERYTLNAEKTEIELPRPSSSNESIELERTKARLKEVETKFNKIKDISRKALDEFHVVKEGFCVEVAARREAENTVAKLKRELSLYQQAGVMGTTEFSTYAKTEIAQLTQTVAQLEKTCNDLRTKRDDLMNEIHDVTKDYREMAESHKSSDAVYEKLLEVYHQELASVRLDIDTVKTSYTKLVKTRDEIITEMIMLNTKNAELTSLNNDLSRRVTEREREAVAVMAATRFLSDDEDGKVGSNNGNDSIASPLSPEPPGSARRITLKDAFAGTEAPRSFKFRRNRSRSGSKSKKNNTTSKEDNGLISIPYDSSRPADAAASSQDSPCINRVGGHNFIQTKILRPLKCEACGEKMWRANELKCQGKKSREGKGESDPPTKGAWVKIQPKQAVNTPLAIFGNELAKQVQSENGTIPLVVEKCIDAVEARGMSYEGIYRKSGGAGQMRLIMQAFEQGETPNLRDQEQWNDICAITSVLKHYLRDLPDPLFTYDKHPKFIEAILISNPAEQIRVFGELIHSLPTENFDTLKYLMTHLDKVQQQCKDNLMTAKNLAVIFGPTLMRQRDNNMDLVEMNHKIGVIEFILNHMSSLFCKNDQEPEQEQQPQQPLTPKPSTSSGSSLMKHRREASCDDIRHIPPAVPPRENAGYI</sequence>
<dbReference type="InterPro" id="IPR001781">
    <property type="entry name" value="Znf_LIM"/>
</dbReference>
<keyword evidence="10" id="KW-1185">Reference proteome</keyword>
<dbReference type="CDD" id="cd08368">
    <property type="entry name" value="LIM"/>
    <property type="match status" value="1"/>
</dbReference>
<feature type="region of interest" description="Disordered" evidence="6">
    <location>
        <begin position="177"/>
        <end position="208"/>
    </location>
</feature>
<dbReference type="Gene3D" id="1.10.287.1490">
    <property type="match status" value="1"/>
</dbReference>
<feature type="region of interest" description="Disordered" evidence="6">
    <location>
        <begin position="870"/>
        <end position="923"/>
    </location>
</feature>
<evidence type="ECO:0000256" key="6">
    <source>
        <dbReference type="SAM" id="MobiDB-lite"/>
    </source>
</evidence>
<dbReference type="SMART" id="SM00132">
    <property type="entry name" value="LIM"/>
    <property type="match status" value="2"/>
</dbReference>
<feature type="domain" description="Rho-GAP" evidence="8">
    <location>
        <begin position="677"/>
        <end position="866"/>
    </location>
</feature>
<evidence type="ECO:0000313" key="10">
    <source>
        <dbReference type="Proteomes" id="UP000605846"/>
    </source>
</evidence>
<dbReference type="OrthoDB" id="79452at2759"/>
<evidence type="ECO:0000256" key="2">
    <source>
        <dbReference type="ARBA" id="ARBA00022723"/>
    </source>
</evidence>
<feature type="region of interest" description="Disordered" evidence="6">
    <location>
        <begin position="552"/>
        <end position="601"/>
    </location>
</feature>
<keyword evidence="2 4" id="KW-0479">Metal-binding</keyword>
<evidence type="ECO:0000256" key="3">
    <source>
        <dbReference type="ARBA" id="ARBA00022833"/>
    </source>
</evidence>
<dbReference type="SUPFAM" id="SSF48350">
    <property type="entry name" value="GTPase activation domain, GAP"/>
    <property type="match status" value="1"/>
</dbReference>
<dbReference type="PROSITE" id="PS50023">
    <property type="entry name" value="LIM_DOMAIN_2"/>
    <property type="match status" value="1"/>
</dbReference>
<evidence type="ECO:0000256" key="4">
    <source>
        <dbReference type="PROSITE-ProRule" id="PRU00125"/>
    </source>
</evidence>
<dbReference type="InterPro" id="IPR050729">
    <property type="entry name" value="Rho-GAP"/>
</dbReference>
<proteinExistence type="predicted"/>
<dbReference type="Gene3D" id="2.10.110.10">
    <property type="entry name" value="Cysteine Rich Protein"/>
    <property type="match status" value="2"/>
</dbReference>
<gene>
    <name evidence="9" type="ORF">EC973_007569</name>
</gene>
<dbReference type="PANTHER" id="PTHR23176">
    <property type="entry name" value="RHO/RAC/CDC GTPASE-ACTIVATING PROTEIN"/>
    <property type="match status" value="1"/>
</dbReference>
<evidence type="ECO:0000259" key="8">
    <source>
        <dbReference type="PROSITE" id="PS50238"/>
    </source>
</evidence>
<feature type="compositionally biased region" description="Polar residues" evidence="6">
    <location>
        <begin position="267"/>
        <end position="276"/>
    </location>
</feature>
<name>A0A8H7BPI5_9FUNG</name>
<feature type="compositionally biased region" description="Polar residues" evidence="6">
    <location>
        <begin position="183"/>
        <end position="200"/>
    </location>
</feature>
<protein>
    <recommendedName>
        <fullName evidence="11">RhoGAP-domain-containing protein</fullName>
    </recommendedName>
</protein>
<organism evidence="9 10">
    <name type="scientific">Apophysomyces ossiformis</name>
    <dbReference type="NCBI Taxonomy" id="679940"/>
    <lineage>
        <taxon>Eukaryota</taxon>
        <taxon>Fungi</taxon>
        <taxon>Fungi incertae sedis</taxon>
        <taxon>Mucoromycota</taxon>
        <taxon>Mucoromycotina</taxon>
        <taxon>Mucoromycetes</taxon>
        <taxon>Mucorales</taxon>
        <taxon>Mucorineae</taxon>
        <taxon>Mucoraceae</taxon>
        <taxon>Apophysomyces</taxon>
    </lineage>
</organism>
<keyword evidence="4" id="KW-0440">LIM domain</keyword>
<feature type="domain" description="LIM zinc-binding" evidence="7">
    <location>
        <begin position="18"/>
        <end position="80"/>
    </location>
</feature>
<dbReference type="Gene3D" id="1.10.555.10">
    <property type="entry name" value="Rho GTPase activation protein"/>
    <property type="match status" value="1"/>
</dbReference>
<evidence type="ECO:0000259" key="7">
    <source>
        <dbReference type="PROSITE" id="PS50023"/>
    </source>
</evidence>
<feature type="coiled-coil region" evidence="5">
    <location>
        <begin position="298"/>
        <end position="417"/>
    </location>
</feature>
<dbReference type="Pfam" id="PF00412">
    <property type="entry name" value="LIM"/>
    <property type="match status" value="2"/>
</dbReference>
<dbReference type="SUPFAM" id="SSF57716">
    <property type="entry name" value="Glucocorticoid receptor-like (DNA-binding domain)"/>
    <property type="match status" value="1"/>
</dbReference>
<evidence type="ECO:0000256" key="5">
    <source>
        <dbReference type="SAM" id="Coils"/>
    </source>
</evidence>
<dbReference type="SMART" id="SM00324">
    <property type="entry name" value="RhoGAP"/>
    <property type="match status" value="1"/>
</dbReference>
<feature type="region of interest" description="Disordered" evidence="6">
    <location>
        <begin position="256"/>
        <end position="279"/>
    </location>
</feature>
<feature type="compositionally biased region" description="Low complexity" evidence="6">
    <location>
        <begin position="586"/>
        <end position="601"/>
    </location>
</feature>
<feature type="region of interest" description="Disordered" evidence="6">
    <location>
        <begin position="512"/>
        <end position="538"/>
    </location>
</feature>
<dbReference type="PROSITE" id="PS00478">
    <property type="entry name" value="LIM_DOMAIN_1"/>
    <property type="match status" value="2"/>
</dbReference>
<keyword evidence="3 4" id="KW-0862">Zinc</keyword>
<reference evidence="9" key="1">
    <citation type="submission" date="2020-01" db="EMBL/GenBank/DDBJ databases">
        <title>Genome Sequencing of Three Apophysomyces-Like Fungal Strains Confirms a Novel Fungal Genus in the Mucoromycota with divergent Burkholderia-like Endosymbiotic Bacteria.</title>
        <authorList>
            <person name="Stajich J.E."/>
            <person name="Macias A.M."/>
            <person name="Carter-House D."/>
            <person name="Lovett B."/>
            <person name="Kasson L.R."/>
            <person name="Berry K."/>
            <person name="Grigoriev I."/>
            <person name="Chang Y."/>
            <person name="Spatafora J."/>
            <person name="Kasson M.T."/>
        </authorList>
    </citation>
    <scope>NUCLEOTIDE SEQUENCE</scope>
    <source>
        <strain evidence="9">NRRL A-21654</strain>
    </source>
</reference>
<dbReference type="EMBL" id="JABAYA010000057">
    <property type="protein sequence ID" value="KAF7727405.1"/>
    <property type="molecule type" value="Genomic_DNA"/>
</dbReference>
<dbReference type="AlphaFoldDB" id="A0A8H7BPI5"/>
<feature type="region of interest" description="Disordered" evidence="6">
    <location>
        <begin position="138"/>
        <end position="159"/>
    </location>
</feature>
<dbReference type="InterPro" id="IPR000198">
    <property type="entry name" value="RhoGAP_dom"/>
</dbReference>
<dbReference type="GO" id="GO:0005737">
    <property type="term" value="C:cytoplasm"/>
    <property type="evidence" value="ECO:0007669"/>
    <property type="project" value="TreeGrafter"/>
</dbReference>
<dbReference type="GO" id="GO:0046872">
    <property type="term" value="F:metal ion binding"/>
    <property type="evidence" value="ECO:0007669"/>
    <property type="project" value="UniProtKB-KW"/>
</dbReference>
<evidence type="ECO:0000313" key="9">
    <source>
        <dbReference type="EMBL" id="KAF7727405.1"/>
    </source>
</evidence>
<feature type="compositionally biased region" description="Polar residues" evidence="6">
    <location>
        <begin position="518"/>
        <end position="528"/>
    </location>
</feature>
<dbReference type="Pfam" id="PF00620">
    <property type="entry name" value="RhoGAP"/>
    <property type="match status" value="1"/>
</dbReference>
<dbReference type="InterPro" id="IPR008936">
    <property type="entry name" value="Rho_GTPase_activation_prot"/>
</dbReference>
<dbReference type="Proteomes" id="UP000605846">
    <property type="component" value="Unassembled WGS sequence"/>
</dbReference>
<dbReference type="GO" id="GO:0007165">
    <property type="term" value="P:signal transduction"/>
    <property type="evidence" value="ECO:0007669"/>
    <property type="project" value="InterPro"/>
</dbReference>
<dbReference type="PANTHER" id="PTHR23176:SF129">
    <property type="entry name" value="RHO GTPASE ACTIVATING PROTEIN AT 16F, ISOFORM E-RELATED"/>
    <property type="match status" value="1"/>
</dbReference>